<dbReference type="PANTHER" id="PTHR31658">
    <property type="entry name" value="CONSERVED OLIGOMERIC GOLGI COMPLEX SUBUNIT 1"/>
    <property type="match status" value="1"/>
</dbReference>
<feature type="compositionally biased region" description="Basic and acidic residues" evidence="8">
    <location>
        <begin position="652"/>
        <end position="665"/>
    </location>
</feature>
<proteinExistence type="inferred from homology"/>
<protein>
    <recommendedName>
        <fullName evidence="3">Conserved oligomeric Golgi complex subunit 1</fullName>
    </recommendedName>
</protein>
<keyword evidence="10" id="KW-1185">Reference proteome</keyword>
<sequence>MRSPPPPSAGGGARDAESLFRSKPIPEIRAAEAATRREIKAKEEELRLLVGESYRDLIDSADSILQIRSSCESIDSNLAAVDAALRSLSVPAAPDSPALGPNPARARIYGIAARVKYLVDTPENIWGCLDESMLLEASGRYLRAREVHGILSTAADREVLAKFPLLRHQWQIVEGFKVQISQRSRERLTDQGLTVAAYADALAAAATIDNLEPKQVIGLFLDSRKSWISQKLAGTSLDPNSSSSLLCDLVRIIRSSLGQVGELFLRALNEMPLFYKMVLGSPPGSQLFGAIPHPEEEVKLWKSRREKLETAMVLLEPSFIAHTCSSWLRNCCDEIFGLLASGKRITDTIVSGEGLAAAEKLVRETLDGREGLEESLEQWLKNVFGSDIKSPWNQIREEILKDGKDILEDRLEEAFVKRMKEIVNSGFVNLNGDINLKNSIQAIMETCPKDQDDFQAYLNRPSTGGGIWFSEPTQKKTGLLYALKPTIYENDFHSSLNAYLGPEVSRIRDALDNKCQSILEDLILFIESHNSILRLKELAPFLQEKCYGTISVLLKELEDELAQLSASLESNKLDKDSLPHSVLVERSLFVGRLLFALRNYSSHIPLILGSPRQWIKDMNGTVSTSLPSSPLPGQSKLVFDSPVSPSPRRHTHDSPKSPRRNILDNPRRQSISAAAALFASDDNSGAKLDELNKTFRELCIRAHNLWIIWVSNELTLILSKDLNRDDALSSSTPLQGWEVTIIKQDESKEGPLEMTVSLPSMPSLYITSFLFKACLEIHRIGGHVLDRFTLQMFAWKLLEKAVGTYERFLSAVESGESQVSEKGILQILLDLKFISDILSGGKNSMTPESNAKEDSLRTVAIKPTSRWKQPQSQPDSVNMETVKRLINSFSQRMDPIDWATYEPYLWENEKQSYKRYSVLFGFLVQLNRLYTDTVQKLPTKSNTGSNILRCSTVPRFKYLPISAPALSSRGTIKSALQKADDSTLRSPWKAYPNGEQSSKTEFDDSSNFGVATPLLKSFMTQVGSKFGESTSRWGSMLSDAQVGRLKDRSAAAMSTFGDILPGPAAGLLSSLASGSAMFES</sequence>
<keyword evidence="7" id="KW-0472">Membrane</keyword>
<keyword evidence="5" id="KW-0653">Protein transport</keyword>
<reference evidence="9 10" key="1">
    <citation type="submission" date="2023-10" db="EMBL/GenBank/DDBJ databases">
        <title>Chromosome-scale genome assembly provides insights into flower coloration mechanisms of Canna indica.</title>
        <authorList>
            <person name="Li C."/>
        </authorList>
    </citation>
    <scope>NUCLEOTIDE SEQUENCE [LARGE SCALE GENOMIC DNA]</scope>
    <source>
        <tissue evidence="9">Flower</tissue>
    </source>
</reference>
<dbReference type="EMBL" id="CP136891">
    <property type="protein sequence ID" value="WOK99393.1"/>
    <property type="molecule type" value="Genomic_DNA"/>
</dbReference>
<evidence type="ECO:0000256" key="7">
    <source>
        <dbReference type="ARBA" id="ARBA00023136"/>
    </source>
</evidence>
<evidence type="ECO:0000256" key="3">
    <source>
        <dbReference type="ARBA" id="ARBA00020978"/>
    </source>
</evidence>
<evidence type="ECO:0000256" key="2">
    <source>
        <dbReference type="ARBA" id="ARBA00006653"/>
    </source>
</evidence>
<name>A0AAQ3JZY1_9LILI</name>
<evidence type="ECO:0000256" key="6">
    <source>
        <dbReference type="ARBA" id="ARBA00023034"/>
    </source>
</evidence>
<evidence type="ECO:0000256" key="1">
    <source>
        <dbReference type="ARBA" id="ARBA00004395"/>
    </source>
</evidence>
<dbReference type="PANTHER" id="PTHR31658:SF0">
    <property type="entry name" value="CONSERVED OLIGOMERIC GOLGI COMPLEX SUBUNIT 1"/>
    <property type="match status" value="1"/>
</dbReference>
<dbReference type="GO" id="GO:0000139">
    <property type="term" value="C:Golgi membrane"/>
    <property type="evidence" value="ECO:0007669"/>
    <property type="project" value="UniProtKB-SubCell"/>
</dbReference>
<evidence type="ECO:0000313" key="10">
    <source>
        <dbReference type="Proteomes" id="UP001327560"/>
    </source>
</evidence>
<feature type="region of interest" description="Disordered" evidence="8">
    <location>
        <begin position="625"/>
        <end position="665"/>
    </location>
</feature>
<comment type="subcellular location">
    <subcellularLocation>
        <location evidence="1">Golgi apparatus membrane</location>
        <topology evidence="1">Peripheral membrane protein</topology>
    </subcellularLocation>
</comment>
<evidence type="ECO:0000256" key="5">
    <source>
        <dbReference type="ARBA" id="ARBA00022927"/>
    </source>
</evidence>
<evidence type="ECO:0000313" key="9">
    <source>
        <dbReference type="EMBL" id="WOK99393.1"/>
    </source>
</evidence>
<evidence type="ECO:0000256" key="4">
    <source>
        <dbReference type="ARBA" id="ARBA00022448"/>
    </source>
</evidence>
<dbReference type="GO" id="GO:0017119">
    <property type="term" value="C:Golgi transport complex"/>
    <property type="evidence" value="ECO:0007669"/>
    <property type="project" value="InterPro"/>
</dbReference>
<dbReference type="Pfam" id="PF08700">
    <property type="entry name" value="VPS51_Exo84_N"/>
    <property type="match status" value="1"/>
</dbReference>
<dbReference type="GO" id="GO:0006891">
    <property type="term" value="P:intra-Golgi vesicle-mediated transport"/>
    <property type="evidence" value="ECO:0007669"/>
    <property type="project" value="InterPro"/>
</dbReference>
<dbReference type="InterPro" id="IPR033370">
    <property type="entry name" value="COG1"/>
</dbReference>
<comment type="similarity">
    <text evidence="2">Belongs to the COG1 family.</text>
</comment>
<feature type="compositionally biased region" description="Basic and acidic residues" evidence="8">
    <location>
        <begin position="14"/>
        <end position="24"/>
    </location>
</feature>
<keyword evidence="6" id="KW-0333">Golgi apparatus</keyword>
<dbReference type="AlphaFoldDB" id="A0AAQ3JZY1"/>
<keyword evidence="4" id="KW-0813">Transport</keyword>
<dbReference type="Proteomes" id="UP001327560">
    <property type="component" value="Chromosome 2"/>
</dbReference>
<gene>
    <name evidence="9" type="ORF">Cni_G08105</name>
</gene>
<dbReference type="GO" id="GO:0015031">
    <property type="term" value="P:protein transport"/>
    <property type="evidence" value="ECO:0007669"/>
    <property type="project" value="UniProtKB-KW"/>
</dbReference>
<feature type="region of interest" description="Disordered" evidence="8">
    <location>
        <begin position="1"/>
        <end position="24"/>
    </location>
</feature>
<organism evidence="9 10">
    <name type="scientific">Canna indica</name>
    <name type="common">Indian-shot</name>
    <dbReference type="NCBI Taxonomy" id="4628"/>
    <lineage>
        <taxon>Eukaryota</taxon>
        <taxon>Viridiplantae</taxon>
        <taxon>Streptophyta</taxon>
        <taxon>Embryophyta</taxon>
        <taxon>Tracheophyta</taxon>
        <taxon>Spermatophyta</taxon>
        <taxon>Magnoliopsida</taxon>
        <taxon>Liliopsida</taxon>
        <taxon>Zingiberales</taxon>
        <taxon>Cannaceae</taxon>
        <taxon>Canna</taxon>
    </lineage>
</organism>
<evidence type="ECO:0000256" key="8">
    <source>
        <dbReference type="SAM" id="MobiDB-lite"/>
    </source>
</evidence>
<accession>A0AAQ3JZY1</accession>